<dbReference type="HOGENOM" id="CLU_2515356_0_0_1"/>
<dbReference type="Proteomes" id="UP000009046">
    <property type="component" value="Unassembled WGS sequence"/>
</dbReference>
<dbReference type="RefSeq" id="XP_002429336.1">
    <property type="nucleotide sequence ID" value="XM_002429291.1"/>
</dbReference>
<reference evidence="1" key="2">
    <citation type="submission" date="2007-04" db="EMBL/GenBank/DDBJ databases">
        <title>The genome of the human body louse.</title>
        <authorList>
            <consortium name="The Human Body Louse Genome Consortium"/>
            <person name="Kirkness E."/>
            <person name="Walenz B."/>
            <person name="Hass B."/>
            <person name="Bruggner R."/>
            <person name="Strausberg R."/>
        </authorList>
    </citation>
    <scope>NUCLEOTIDE SEQUENCE</scope>
    <source>
        <strain evidence="1">USDA</strain>
    </source>
</reference>
<name>E0VT92_PEDHC</name>
<dbReference type="OrthoDB" id="7588200at2759"/>
<dbReference type="CTD" id="8230136"/>
<evidence type="ECO:0000313" key="3">
    <source>
        <dbReference type="Proteomes" id="UP000009046"/>
    </source>
</evidence>
<dbReference type="InParanoid" id="E0VT92"/>
<keyword evidence="3" id="KW-1185">Reference proteome</keyword>
<evidence type="ECO:0000313" key="2">
    <source>
        <dbReference type="EnsemblMetazoa" id="PHUM429330-PA"/>
    </source>
</evidence>
<sequence length="85" mass="10149">MPFTSRDNSKLSDRLWGKSGEEILNELASDLDPDRRMFFDTPSWRQRQNNPTGFRRHSFMYTHKIADGHMHTHFKGLFSMDYLLK</sequence>
<protein>
    <submittedName>
        <fullName evidence="1 2">Uncharacterized protein</fullName>
    </submittedName>
</protein>
<proteinExistence type="predicted"/>
<dbReference type="KEGG" id="phu:Phum_PHUM429330"/>
<dbReference type="EMBL" id="AAZO01005244">
    <property type="status" value="NOT_ANNOTATED_CDS"/>
    <property type="molecule type" value="Genomic_DNA"/>
</dbReference>
<reference evidence="1" key="1">
    <citation type="submission" date="2007-04" db="EMBL/GenBank/DDBJ databases">
        <title>Annotation of Pediculus humanus corporis strain USDA.</title>
        <authorList>
            <person name="Kirkness E."/>
            <person name="Hannick L."/>
            <person name="Hass B."/>
            <person name="Bruggner R."/>
            <person name="Lawson D."/>
            <person name="Bidwell S."/>
            <person name="Joardar V."/>
            <person name="Caler E."/>
            <person name="Walenz B."/>
            <person name="Inman J."/>
            <person name="Schobel S."/>
            <person name="Galinsky K."/>
            <person name="Amedeo P."/>
            <person name="Strausberg R."/>
        </authorList>
    </citation>
    <scope>NUCLEOTIDE SEQUENCE</scope>
    <source>
        <strain evidence="1">USDA</strain>
    </source>
</reference>
<reference evidence="2" key="3">
    <citation type="submission" date="2021-02" db="UniProtKB">
        <authorList>
            <consortium name="EnsemblMetazoa"/>
        </authorList>
    </citation>
    <scope>IDENTIFICATION</scope>
    <source>
        <strain evidence="2">USDA</strain>
    </source>
</reference>
<organism>
    <name type="scientific">Pediculus humanus subsp. corporis</name>
    <name type="common">Body louse</name>
    <dbReference type="NCBI Taxonomy" id="121224"/>
    <lineage>
        <taxon>Eukaryota</taxon>
        <taxon>Metazoa</taxon>
        <taxon>Ecdysozoa</taxon>
        <taxon>Arthropoda</taxon>
        <taxon>Hexapoda</taxon>
        <taxon>Insecta</taxon>
        <taxon>Pterygota</taxon>
        <taxon>Neoptera</taxon>
        <taxon>Paraneoptera</taxon>
        <taxon>Psocodea</taxon>
        <taxon>Troctomorpha</taxon>
        <taxon>Phthiraptera</taxon>
        <taxon>Anoplura</taxon>
        <taxon>Pediculidae</taxon>
        <taxon>Pediculus</taxon>
    </lineage>
</organism>
<dbReference type="AlphaFoldDB" id="E0VT92"/>
<gene>
    <name evidence="2" type="primary">8230136</name>
    <name evidence="1" type="ORF">Phum_PHUM429330</name>
</gene>
<dbReference type="VEuPathDB" id="VectorBase:PHUM429330"/>
<dbReference type="EnsemblMetazoa" id="PHUM429330-RA">
    <property type="protein sequence ID" value="PHUM429330-PA"/>
    <property type="gene ID" value="PHUM429330"/>
</dbReference>
<evidence type="ECO:0000313" key="1">
    <source>
        <dbReference type="EMBL" id="EEB16598.1"/>
    </source>
</evidence>
<dbReference type="EMBL" id="DS235760">
    <property type="protein sequence ID" value="EEB16598.1"/>
    <property type="molecule type" value="Genomic_DNA"/>
</dbReference>
<accession>E0VT92</accession>
<dbReference type="GeneID" id="8230136"/>